<protein>
    <recommendedName>
        <fullName evidence="3">Neutral/alkaline ceramidase-like enzyme</fullName>
    </recommendedName>
</protein>
<sequence>MKISFHKVKITPNQPAYLCGYEGRNQLCSEVLDDLYASCLKIIEKNEVYVLYSLDLLSLDPELLEQMKRRIVKHGVNYDHILISTTCTHSAPETMVNGIFDDPNHGASPGYREFLVNQMEAAWLGCGEGVEVEVSYAVQKIDGCYGNRNGMELPCDKDVSCIRFDYLKKPIYMIVNIGCYPTVLGSENVKISADLFGAIRDSMRELYQVEVFMMNGAQGNVSNRLYRKSRDEQELQRMNEEICSQLSDLHFKPIEKSGICVKDISYKVDNQKSLIELAKKRDRIIQLMNNADEKEKASLKFGLNYLEMNQGQMKAPYEIISTRLLSIGNLYLVMVGAAMFTQFSIQIKAAFPEHKVLIWGLTDANAGYIVAEDEYGDNFESMLTKFPKGEGEKYAEYIINQLKEFIRDKEKQR</sequence>
<dbReference type="RefSeq" id="WP_320883849.1">
    <property type="nucleotide sequence ID" value="NZ_BAABZA010000003.1"/>
</dbReference>
<accession>A0AB35UU48</accession>
<proteinExistence type="predicted"/>
<evidence type="ECO:0000313" key="1">
    <source>
        <dbReference type="EMBL" id="MDY5168625.1"/>
    </source>
</evidence>
<organism evidence="1 2">
    <name type="scientific">Dielma fastidiosa</name>
    <dbReference type="NCBI Taxonomy" id="1034346"/>
    <lineage>
        <taxon>Bacteria</taxon>
        <taxon>Bacillati</taxon>
        <taxon>Bacillota</taxon>
        <taxon>Erysipelotrichia</taxon>
        <taxon>Erysipelotrichales</taxon>
        <taxon>Erysipelotrichaceae</taxon>
        <taxon>Dielma</taxon>
    </lineage>
</organism>
<dbReference type="AlphaFoldDB" id="A0AB35UU48"/>
<reference evidence="1" key="1">
    <citation type="submission" date="2022-03" db="EMBL/GenBank/DDBJ databases">
        <title>First case of bacteraemia caused by Dielma fastidiosa in a patient hospitalised with diverticulitis.</title>
        <authorList>
            <person name="Forman-Ankjaer B."/>
            <person name="Hvid-Jensen F."/>
            <person name="Kobel C.M."/>
            <person name="Greve T."/>
        </authorList>
    </citation>
    <scope>NUCLEOTIDE SEQUENCE</scope>
    <source>
        <strain evidence="1">AUH_DF_2021</strain>
    </source>
</reference>
<evidence type="ECO:0000313" key="2">
    <source>
        <dbReference type="Proteomes" id="UP001276902"/>
    </source>
</evidence>
<dbReference type="Proteomes" id="UP001276902">
    <property type="component" value="Unassembled WGS sequence"/>
</dbReference>
<dbReference type="EMBL" id="JALDAW010000016">
    <property type="protein sequence ID" value="MDY5168625.1"/>
    <property type="molecule type" value="Genomic_DNA"/>
</dbReference>
<evidence type="ECO:0008006" key="3">
    <source>
        <dbReference type="Google" id="ProtNLM"/>
    </source>
</evidence>
<comment type="caution">
    <text evidence="1">The sequence shown here is derived from an EMBL/GenBank/DDBJ whole genome shotgun (WGS) entry which is preliminary data.</text>
</comment>
<gene>
    <name evidence="1" type="ORF">MQE39_10915</name>
</gene>
<name>A0AB35UU48_9FIRM</name>